<feature type="transmembrane region" description="Helical" evidence="1">
    <location>
        <begin position="170"/>
        <end position="194"/>
    </location>
</feature>
<organism evidence="2 3">
    <name type="scientific">Cucumis sativus</name>
    <name type="common">Cucumber</name>
    <dbReference type="NCBI Taxonomy" id="3659"/>
    <lineage>
        <taxon>Eukaryota</taxon>
        <taxon>Viridiplantae</taxon>
        <taxon>Streptophyta</taxon>
        <taxon>Embryophyta</taxon>
        <taxon>Tracheophyta</taxon>
        <taxon>Spermatophyta</taxon>
        <taxon>Magnoliopsida</taxon>
        <taxon>eudicotyledons</taxon>
        <taxon>Gunneridae</taxon>
        <taxon>Pentapetalae</taxon>
        <taxon>rosids</taxon>
        <taxon>fabids</taxon>
        <taxon>Cucurbitales</taxon>
        <taxon>Cucurbitaceae</taxon>
        <taxon>Benincaseae</taxon>
        <taxon>Cucumis</taxon>
    </lineage>
</organism>
<evidence type="ECO:0000313" key="2">
    <source>
        <dbReference type="EMBL" id="KGN58127.1"/>
    </source>
</evidence>
<reference evidence="2 3" key="1">
    <citation type="journal article" date="2009" name="Nat. Genet.">
        <title>The genome of the cucumber, Cucumis sativus L.</title>
        <authorList>
            <person name="Huang S."/>
            <person name="Li R."/>
            <person name="Zhang Z."/>
            <person name="Li L."/>
            <person name="Gu X."/>
            <person name="Fan W."/>
            <person name="Lucas W.J."/>
            <person name="Wang X."/>
            <person name="Xie B."/>
            <person name="Ni P."/>
            <person name="Ren Y."/>
            <person name="Zhu H."/>
            <person name="Li J."/>
            <person name="Lin K."/>
            <person name="Jin W."/>
            <person name="Fei Z."/>
            <person name="Li G."/>
            <person name="Staub J."/>
            <person name="Kilian A."/>
            <person name="van der Vossen E.A."/>
            <person name="Wu Y."/>
            <person name="Guo J."/>
            <person name="He J."/>
            <person name="Jia Z."/>
            <person name="Ren Y."/>
            <person name="Tian G."/>
            <person name="Lu Y."/>
            <person name="Ruan J."/>
            <person name="Qian W."/>
            <person name="Wang M."/>
            <person name="Huang Q."/>
            <person name="Li B."/>
            <person name="Xuan Z."/>
            <person name="Cao J."/>
            <person name="Asan"/>
            <person name="Wu Z."/>
            <person name="Zhang J."/>
            <person name="Cai Q."/>
            <person name="Bai Y."/>
            <person name="Zhao B."/>
            <person name="Han Y."/>
            <person name="Li Y."/>
            <person name="Li X."/>
            <person name="Wang S."/>
            <person name="Shi Q."/>
            <person name="Liu S."/>
            <person name="Cho W.K."/>
            <person name="Kim J.Y."/>
            <person name="Xu Y."/>
            <person name="Heller-Uszynska K."/>
            <person name="Miao H."/>
            <person name="Cheng Z."/>
            <person name="Zhang S."/>
            <person name="Wu J."/>
            <person name="Yang Y."/>
            <person name="Kang H."/>
            <person name="Li M."/>
            <person name="Liang H."/>
            <person name="Ren X."/>
            <person name="Shi Z."/>
            <person name="Wen M."/>
            <person name="Jian M."/>
            <person name="Yang H."/>
            <person name="Zhang G."/>
            <person name="Yang Z."/>
            <person name="Chen R."/>
            <person name="Liu S."/>
            <person name="Li J."/>
            <person name="Ma L."/>
            <person name="Liu H."/>
            <person name="Zhou Y."/>
            <person name="Zhao J."/>
            <person name="Fang X."/>
            <person name="Li G."/>
            <person name="Fang L."/>
            <person name="Li Y."/>
            <person name="Liu D."/>
            <person name="Zheng H."/>
            <person name="Zhang Y."/>
            <person name="Qin N."/>
            <person name="Li Z."/>
            <person name="Yang G."/>
            <person name="Yang S."/>
            <person name="Bolund L."/>
            <person name="Kristiansen K."/>
            <person name="Zheng H."/>
            <person name="Li S."/>
            <person name="Zhang X."/>
            <person name="Yang H."/>
            <person name="Wang J."/>
            <person name="Sun R."/>
            <person name="Zhang B."/>
            <person name="Jiang S."/>
            <person name="Wang J."/>
            <person name="Du Y."/>
            <person name="Li S."/>
        </authorList>
    </citation>
    <scope>NUCLEOTIDE SEQUENCE [LARGE SCALE GENOMIC DNA]</scope>
    <source>
        <strain evidence="3">cv. 9930</strain>
    </source>
</reference>
<keyword evidence="1" id="KW-0472">Membrane</keyword>
<dbReference type="OMA" id="EGLITWT"/>
<feature type="transmembrane region" description="Helical" evidence="1">
    <location>
        <begin position="97"/>
        <end position="117"/>
    </location>
</feature>
<reference evidence="2 3" key="2">
    <citation type="journal article" date="2009" name="PLoS ONE">
        <title>An integrated genetic and cytogenetic map of the cucumber genome.</title>
        <authorList>
            <person name="Ren Y."/>
            <person name="Zhang Z."/>
            <person name="Liu J."/>
            <person name="Staub J.E."/>
            <person name="Han Y."/>
            <person name="Cheng Z."/>
            <person name="Li X."/>
            <person name="Lu J."/>
            <person name="Miao H."/>
            <person name="Kang H."/>
            <person name="Xie B."/>
            <person name="Gu X."/>
            <person name="Wang X."/>
            <person name="Du Y."/>
            <person name="Jin W."/>
            <person name="Huang S."/>
        </authorList>
    </citation>
    <scope>NUCLEOTIDE SEQUENCE [LARGE SCALE GENOMIC DNA]</scope>
    <source>
        <strain evidence="3">cv. 9930</strain>
    </source>
</reference>
<dbReference type="EMBL" id="CM002924">
    <property type="protein sequence ID" value="KGN58127.1"/>
    <property type="molecule type" value="Genomic_DNA"/>
</dbReference>
<keyword evidence="1" id="KW-0812">Transmembrane</keyword>
<feature type="transmembrane region" description="Helical" evidence="1">
    <location>
        <begin position="215"/>
        <end position="236"/>
    </location>
</feature>
<dbReference type="eggNOG" id="ENOG502QSSS">
    <property type="taxonomic scope" value="Eukaryota"/>
</dbReference>
<reference evidence="2 3" key="3">
    <citation type="journal article" date="2010" name="BMC Genomics">
        <title>Transcriptome sequencing and comparative analysis of cucumber flowers with different sex types.</title>
        <authorList>
            <person name="Guo S."/>
            <person name="Zheng Y."/>
            <person name="Joung J.G."/>
            <person name="Liu S."/>
            <person name="Zhang Z."/>
            <person name="Crasta O.R."/>
            <person name="Sobral B.W."/>
            <person name="Xu Y."/>
            <person name="Huang S."/>
            <person name="Fei Z."/>
        </authorList>
    </citation>
    <scope>NUCLEOTIDE SEQUENCE [LARGE SCALE GENOMIC DNA]</scope>
    <source>
        <strain evidence="3">cv. 9930</strain>
    </source>
</reference>
<dbReference type="AlphaFoldDB" id="A0A0A0LBT1"/>
<gene>
    <name evidence="2" type="ORF">Csa_3G535110</name>
</gene>
<evidence type="ECO:0000313" key="3">
    <source>
        <dbReference type="Proteomes" id="UP000029981"/>
    </source>
</evidence>
<dbReference type="KEGG" id="csv:101205226"/>
<feature type="transmembrane region" description="Helical" evidence="1">
    <location>
        <begin position="51"/>
        <end position="71"/>
    </location>
</feature>
<keyword evidence="1" id="KW-1133">Transmembrane helix</keyword>
<keyword evidence="3" id="KW-1185">Reference proteome</keyword>
<evidence type="ECO:0000256" key="1">
    <source>
        <dbReference type="SAM" id="Phobius"/>
    </source>
</evidence>
<dbReference type="Gramene" id="KGN58127">
    <property type="protein sequence ID" value="KGN58127"/>
    <property type="gene ID" value="Csa_3G535110"/>
</dbReference>
<sequence>MQSIFALGFSQSLQFPHSHSHFHSNSRISVQKPHCSSHGSKKPRISLSLRTTWPSISISLFASGFLLGPLLDGLHSRVNLVVYRTGSIHIGPLHTNIWVPFLLGLFYCTVGLIQLYLDEKFSLKQSQGSLGKTVASLIALGLFIELSAEMYKAGVADNIEAYALFAGAEFIWALLDSSLLGFSLACVLGLGCPLAEIPIMKFFHLWEYPKANIDIFGEGIISWTVTCYFVYTPFLINLSRWLKSVVDAAAVNEDESG</sequence>
<protein>
    <submittedName>
        <fullName evidence="2">Uncharacterized protein</fullName>
    </submittedName>
</protein>
<dbReference type="PANTHER" id="PTHR36774:SF1">
    <property type="entry name" value="INSULIN-INDUCED PROTEIN"/>
    <property type="match status" value="1"/>
</dbReference>
<dbReference type="PANTHER" id="PTHR36774">
    <property type="entry name" value="INSULIN-INDUCED PROTEIN"/>
    <property type="match status" value="1"/>
</dbReference>
<name>A0A0A0LBT1_CUCSA</name>
<dbReference type="Proteomes" id="UP000029981">
    <property type="component" value="Chromosome 3"/>
</dbReference>
<accession>A0A0A0LBT1</accession>
<dbReference type="STRING" id="3659.A0A0A0LBT1"/>
<reference evidence="2 3" key="4">
    <citation type="journal article" date="2011" name="BMC Genomics">
        <title>RNA-Seq improves annotation of protein-coding genes in the cucumber genome.</title>
        <authorList>
            <person name="Li Z."/>
            <person name="Zhang Z."/>
            <person name="Yan P."/>
            <person name="Huang S."/>
            <person name="Fei Z."/>
            <person name="Lin K."/>
        </authorList>
    </citation>
    <scope>NUCLEOTIDE SEQUENCE [LARGE SCALE GENOMIC DNA]</scope>
    <source>
        <strain evidence="3">cv. 9930</strain>
    </source>
</reference>
<proteinExistence type="predicted"/>
<dbReference type="OrthoDB" id="205546at2759"/>